<dbReference type="AlphaFoldDB" id="A0A2D4FP23"/>
<proteinExistence type="predicted"/>
<name>A0A2D4FP23_MICCO</name>
<dbReference type="EMBL" id="IACJ01085688">
    <property type="protein sequence ID" value="LAA49228.1"/>
    <property type="molecule type" value="Transcribed_RNA"/>
</dbReference>
<sequence length="100" mass="11402">MVYEEFSSLKYRLFISLCSFPQDDGWRATISLVDSDLLVLEGDSYTIRLLRDFRVALSRMVETCLCYEMAAIPGDLHHQHSQLLDILVDLLKGPSTNFGT</sequence>
<evidence type="ECO:0000313" key="1">
    <source>
        <dbReference type="EMBL" id="LAA49228.1"/>
    </source>
</evidence>
<accession>A0A2D4FP23</accession>
<protein>
    <submittedName>
        <fullName evidence="1">Uncharacterized protein</fullName>
    </submittedName>
</protein>
<reference evidence="1" key="2">
    <citation type="submission" date="2017-11" db="EMBL/GenBank/DDBJ databases">
        <title>Coralsnake Venomics: Analyses of Venom Gland Transcriptomes and Proteomes of Six Brazilian Taxa.</title>
        <authorList>
            <person name="Aird S.D."/>
            <person name="Jorge da Silva N."/>
            <person name="Qiu L."/>
            <person name="Villar-Briones A."/>
            <person name="Aparecida-Saddi V."/>
            <person name="Campos-Telles M.P."/>
            <person name="Grau M."/>
            <person name="Mikheyev A.S."/>
        </authorList>
    </citation>
    <scope>NUCLEOTIDE SEQUENCE</scope>
    <source>
        <tissue evidence="1">Venom_gland</tissue>
    </source>
</reference>
<organism evidence="1">
    <name type="scientific">Micrurus corallinus</name>
    <name type="common">Brazilian coral snake</name>
    <dbReference type="NCBI Taxonomy" id="54390"/>
    <lineage>
        <taxon>Eukaryota</taxon>
        <taxon>Metazoa</taxon>
        <taxon>Chordata</taxon>
        <taxon>Craniata</taxon>
        <taxon>Vertebrata</taxon>
        <taxon>Euteleostomi</taxon>
        <taxon>Lepidosauria</taxon>
        <taxon>Squamata</taxon>
        <taxon>Bifurcata</taxon>
        <taxon>Unidentata</taxon>
        <taxon>Episquamata</taxon>
        <taxon>Toxicofera</taxon>
        <taxon>Serpentes</taxon>
        <taxon>Colubroidea</taxon>
        <taxon>Elapidae</taxon>
        <taxon>Elapinae</taxon>
        <taxon>Micrurus</taxon>
    </lineage>
</organism>
<reference evidence="1" key="1">
    <citation type="submission" date="2017-07" db="EMBL/GenBank/DDBJ databases">
        <authorList>
            <person name="Mikheyev A."/>
            <person name="Grau M."/>
        </authorList>
    </citation>
    <scope>NUCLEOTIDE SEQUENCE</scope>
    <source>
        <tissue evidence="1">Venom_gland</tissue>
    </source>
</reference>